<dbReference type="Pfam" id="PF09994">
    <property type="entry name" value="T6SS_Tle1-like_cat"/>
    <property type="match status" value="1"/>
</dbReference>
<dbReference type="AlphaFoldDB" id="A0A166ERP6"/>
<evidence type="ECO:0000313" key="2">
    <source>
        <dbReference type="EMBL" id="KZT39868.1"/>
    </source>
</evidence>
<gene>
    <name evidence="2" type="ORF">SISSUDRAFT_571973</name>
</gene>
<sequence>MAQQSNPIPPKSIIVFCDGTSQDGLISRCGWIGADDTGPSDGATTYFTNVLRLSRSVRPYSKFNGVDKEQIVFYQTGVGSEADFYNKSWDGDLLLASFGTTVASKIRDAYAFIAGNYRPGDDICLFGFSRGSYTVRKISGLIQKIGLLSKDQMGLFYAYWQDLAQPGSGIAPPIPTTQIPIKVIGCFDTVGSVWLGLKDQVINALSIEDNSLIPGCEVALHAMSFHEDRDRFMLTQWDEKTKLPNQIVKQVFFAGAHADVGGGYEIHEMSDISLFWMVDQITSLQLLDIDTDFIARTRSTRAGKPAWGASQPHNSWQELKFAEKFVIGLENRLKGGQFAKTSVFHKSLANSPLKLDNPSNMITLNDLHKAFGKDWTPIYTELGPFELKMQAIWNDPAPVQGKPTFEQPQDIIPMLTGGQSLAQFNHHTLSFISEIPNAVHAAVAGIL</sequence>
<proteinExistence type="predicted"/>
<feature type="domain" description="T6SS Phospholipase effector Tle1-like catalytic" evidence="1">
    <location>
        <begin position="11"/>
        <end position="280"/>
    </location>
</feature>
<accession>A0A166ERP6</accession>
<evidence type="ECO:0000313" key="3">
    <source>
        <dbReference type="Proteomes" id="UP000076798"/>
    </source>
</evidence>
<dbReference type="Proteomes" id="UP000076798">
    <property type="component" value="Unassembled WGS sequence"/>
</dbReference>
<protein>
    <recommendedName>
        <fullName evidence="1">T6SS Phospholipase effector Tle1-like catalytic domain-containing protein</fullName>
    </recommendedName>
</protein>
<dbReference type="PANTHER" id="PTHR33840">
    <property type="match status" value="1"/>
</dbReference>
<organism evidence="2 3">
    <name type="scientific">Sistotremastrum suecicum HHB10207 ss-3</name>
    <dbReference type="NCBI Taxonomy" id="1314776"/>
    <lineage>
        <taxon>Eukaryota</taxon>
        <taxon>Fungi</taxon>
        <taxon>Dikarya</taxon>
        <taxon>Basidiomycota</taxon>
        <taxon>Agaricomycotina</taxon>
        <taxon>Agaricomycetes</taxon>
        <taxon>Sistotremastrales</taxon>
        <taxon>Sistotremastraceae</taxon>
        <taxon>Sistotremastrum</taxon>
    </lineage>
</organism>
<keyword evidence="3" id="KW-1185">Reference proteome</keyword>
<dbReference type="STRING" id="1314776.A0A166ERP6"/>
<dbReference type="EMBL" id="KV428040">
    <property type="protein sequence ID" value="KZT39868.1"/>
    <property type="molecule type" value="Genomic_DNA"/>
</dbReference>
<reference evidence="2 3" key="1">
    <citation type="journal article" date="2016" name="Mol. Biol. Evol.">
        <title>Comparative Genomics of Early-Diverging Mushroom-Forming Fungi Provides Insights into the Origins of Lignocellulose Decay Capabilities.</title>
        <authorList>
            <person name="Nagy L.G."/>
            <person name="Riley R."/>
            <person name="Tritt A."/>
            <person name="Adam C."/>
            <person name="Daum C."/>
            <person name="Floudas D."/>
            <person name="Sun H."/>
            <person name="Yadav J.S."/>
            <person name="Pangilinan J."/>
            <person name="Larsson K.H."/>
            <person name="Matsuura K."/>
            <person name="Barry K."/>
            <person name="Labutti K."/>
            <person name="Kuo R."/>
            <person name="Ohm R.A."/>
            <person name="Bhattacharya S.S."/>
            <person name="Shirouzu T."/>
            <person name="Yoshinaga Y."/>
            <person name="Martin F.M."/>
            <person name="Grigoriev I.V."/>
            <person name="Hibbett D.S."/>
        </authorList>
    </citation>
    <scope>NUCLEOTIDE SEQUENCE [LARGE SCALE GENOMIC DNA]</scope>
    <source>
        <strain evidence="2 3">HHB10207 ss-3</strain>
    </source>
</reference>
<dbReference type="OrthoDB" id="3057168at2759"/>
<evidence type="ECO:0000259" key="1">
    <source>
        <dbReference type="Pfam" id="PF09994"/>
    </source>
</evidence>
<name>A0A166ERP6_9AGAM</name>
<dbReference type="PANTHER" id="PTHR33840:SF1">
    <property type="entry name" value="TLE1 PHOSPHOLIPASE DOMAIN-CONTAINING PROTEIN"/>
    <property type="match status" value="1"/>
</dbReference>
<dbReference type="InterPro" id="IPR018712">
    <property type="entry name" value="Tle1-like_cat"/>
</dbReference>